<organism evidence="2 3">
    <name type="scientific">Paenibacillus durus ATCC 35681</name>
    <dbReference type="NCBI Taxonomy" id="1333534"/>
    <lineage>
        <taxon>Bacteria</taxon>
        <taxon>Bacillati</taxon>
        <taxon>Bacillota</taxon>
        <taxon>Bacilli</taxon>
        <taxon>Bacillales</taxon>
        <taxon>Paenibacillaceae</taxon>
        <taxon>Paenibacillus</taxon>
    </lineage>
</organism>
<reference evidence="2 3" key="1">
    <citation type="submission" date="2015-03" db="EMBL/GenBank/DDBJ databases">
        <authorList>
            <person name="Abdul Halim M."/>
        </authorList>
    </citation>
    <scope>NUCLEOTIDE SEQUENCE [LARGE SCALE GENOMIC DNA]</scope>
    <source>
        <strain evidence="2 3">ATCC 35681</strain>
    </source>
</reference>
<accession>A0A0F7FFL4</accession>
<dbReference type="Proteomes" id="UP000034189">
    <property type="component" value="Chromosome"/>
</dbReference>
<name>A0A0F7FFL4_PAEDU</name>
<evidence type="ECO:0000313" key="2">
    <source>
        <dbReference type="EMBL" id="AKG37522.1"/>
    </source>
</evidence>
<protein>
    <recommendedName>
        <fullName evidence="1">Tox-MPTase4 domain-containing protein</fullName>
    </recommendedName>
</protein>
<dbReference type="AlphaFoldDB" id="A0A0F7FFL4"/>
<feature type="domain" description="Tox-MPTase4" evidence="1">
    <location>
        <begin position="1"/>
        <end position="129"/>
    </location>
</feature>
<dbReference type="HOGENOM" id="CLU_1833200_0_0_9"/>
<dbReference type="EMBL" id="CP011114">
    <property type="protein sequence ID" value="AKG37522.1"/>
    <property type="molecule type" value="Genomic_DNA"/>
</dbReference>
<proteinExistence type="predicted"/>
<dbReference type="InterPro" id="IPR028912">
    <property type="entry name" value="Tox-MPTase4_dom"/>
</dbReference>
<evidence type="ECO:0000313" key="3">
    <source>
        <dbReference type="Proteomes" id="UP000034189"/>
    </source>
</evidence>
<dbReference type="Pfam" id="PF15640">
    <property type="entry name" value="Tox-MPTase4"/>
    <property type="match status" value="1"/>
</dbReference>
<reference evidence="2 3" key="2">
    <citation type="journal article" date="2016" name="Genome Announc.">
        <title>Genome Sequence of a Gram-Positive Diazotroph, Paenibacillus durus Type Strain ATCC 35681.</title>
        <authorList>
            <person name="Halim M.A."/>
            <person name="Rahman A.Y."/>
            <person name="Sim K.S."/>
            <person name="Yam H.C."/>
            <person name="Rahim A.A."/>
            <person name="Ghazali A.H."/>
            <person name="Najimudin N."/>
        </authorList>
    </citation>
    <scope>NUCLEOTIDE SEQUENCE [LARGE SCALE GENOMIC DNA]</scope>
    <source>
        <strain evidence="2 3">ATCC 35681</strain>
    </source>
</reference>
<evidence type="ECO:0000259" key="1">
    <source>
        <dbReference type="Pfam" id="PF15640"/>
    </source>
</evidence>
<sequence>MRVSGQVRLTPNGLRIMSIRDMKIYQREMSTIKTKVIFDKKGNILPENAAGGFDPETGVIVLRADASYLSAVHESYHLKQYNLLGKEEYLKLSKAEREEFVYNEIMKNKHLFNAAEIYEAQRYIFKVRNGAWPLSDWKGY</sequence>
<gene>
    <name evidence="2" type="ORF">VK70_00475</name>
</gene>
<dbReference type="PATRIC" id="fig|1333534.5.peg.106"/>